<organism evidence="5 6">
    <name type="scientific">Neolentinus lepideus HHB14362 ss-1</name>
    <dbReference type="NCBI Taxonomy" id="1314782"/>
    <lineage>
        <taxon>Eukaryota</taxon>
        <taxon>Fungi</taxon>
        <taxon>Dikarya</taxon>
        <taxon>Basidiomycota</taxon>
        <taxon>Agaricomycotina</taxon>
        <taxon>Agaricomycetes</taxon>
        <taxon>Gloeophyllales</taxon>
        <taxon>Gloeophyllaceae</taxon>
        <taxon>Neolentinus</taxon>
    </lineage>
</organism>
<dbReference type="GO" id="GO:0051083">
    <property type="term" value="P:'de novo' cotranslational protein folding"/>
    <property type="evidence" value="ECO:0007669"/>
    <property type="project" value="TreeGrafter"/>
</dbReference>
<feature type="region of interest" description="Disordered" evidence="3">
    <location>
        <begin position="51"/>
        <end position="95"/>
    </location>
</feature>
<feature type="compositionally biased region" description="Pro residues" evidence="3">
    <location>
        <begin position="1552"/>
        <end position="1566"/>
    </location>
</feature>
<sequence length="1639" mass="177641">MHLEGVSELQPSPIQLDQHPHLAPRPPPVGSVSYILSHLSYLLVQDTMPTSARRSSMTTRAKPAAPAPAPVKEKKSVASKKATTKDTKDKTVPTHPTWQDMIKECIAAHPEEARAGVSRPTIKKFVEVKYKVDINAAAASQLNRAIAHGAEKGVFALPKGPSGKVKLAPKTKTEDAAKENARPVVKKPAAASTTTKKPAVKASTTKAKAPAAKTVKKPLGKSSGATAPVAKSSSAAAKGKSTAAAKAKTSKSKAAPARKTTTAKKSTGSAVATKKKKPAAGAKKASTKKGAAKKAVTGESKAKTAAAKPRSTKTAKKSAATAKPTPKTKPASKASAKPASVKVYEHISRLQQPVSSLPELLSSLYSPLFALGLVSKRQKYDAGISFSSDSLTPAKHIPLLQRALLEHIVPRWWDALDEDGSLHLLERYFYPFSDVKPRENVLREVVCSAHSTLLSVPLNTYSLRLLLELVRTCSVERVRRLIFDDLEIGGRRQRNFVLWEDYVRNVVAVSGKVANVVLGGKRKTVSGLAVEEIPAELEYGPYFSRICVSCEVLVAEANSKNVAWKKESLNCISYLLTKLLTLGLFPSSPPSTSSQPSFFENTLPTIRKRLSPSHDPDERKQYSTTWQTLIQSFPTSHNSRTFLASLLGHLDLDIRPSPSDQNSSFHGLSTASGARVHVKREALLLHRFVGALSHQDSPKENDTDKDELWESLSAVVLGGKVWGDVGARVVVCWVAGGGELGQDVDVGALQRFLDRVVEVWTSPEHVRHSLLSFHRYMTLLVLLTLSYLPPPNSTADIISPLSVPTTELAFSPPFIKSISQYISHLDYGVRECGMLVAEHVAVRVGKKVGFEVKSEDGWAKEVEQLLEGRDVDAIIDVPPAKMAKEEAKMIDEFISYPENPSEDKLASLPLERPPTPDSDDDSLLSYASSRSPSPTPSIISDIEKDPTLLGVNHKPIPKPVYLLQLGEMLKGGSGNGLGGIGVVGAVKGEEVGEGKLEGAEEAGRVEVALDVTEEMIRRRAGFGAELEENAVNLVYALVGLQDNFDLEGFDVKRQAALNALVACCPKKAAPICRAVIEQFFINQYSTDQRYVMLNALAMGARELASLPVPPTAPVHPLVGDRVSFPSKMLPPAMHRKYLEAAGQVIGDHANPVQKMLSDISKDAVDKTKEPATEQVPDLVRERRLRVRQPAKVSEVKPSSSSLVMPSQVSTQAPTTTFTDVAAEYFICPLINRFWLFLRNEQAREERTSHAQDRMWQYRGAGTGLILNPVVLSHFIASVAVLVHAARNAREWLGVIAPDALELAVTLGTMPMSKLEDEDDDGRQINTVDEGIPGEGNSRKEAAVLSTALELALVVLDGCLDLDGGRSIGLEHTALLLGTGEWAGKVFALLDKGFRMGGEGGVQEVRLKRAAAGVLLKALDMVTTDIEMHSPTRRSKLMKRARTPDSDGPYDHRPYKRMSMVLADSLPALFAQAGPGVESSSRHPTEEWVVQARALRIDSPSAPCTPLESTENADTSSRFNMGEDENMTLDTDESPPSQQLKKIPLQSHDPPLLGLPPPSDPVPHPPQLLPSPSIASQMDPFSAAIDQELFFESQNVYGHTRPMPGPDAPTHSKRQRFTMGPRADCEKCRLGIKGHSVHFD</sequence>
<dbReference type="SUPFAM" id="SSF46785">
    <property type="entry name" value="Winged helix' DNA-binding domain"/>
    <property type="match status" value="1"/>
</dbReference>
<feature type="compositionally biased region" description="Basic and acidic residues" evidence="3">
    <location>
        <begin position="171"/>
        <end position="181"/>
    </location>
</feature>
<dbReference type="OrthoDB" id="10254187at2759"/>
<feature type="compositionally biased region" description="Low complexity" evidence="3">
    <location>
        <begin position="225"/>
        <end position="272"/>
    </location>
</feature>
<dbReference type="GO" id="GO:0051879">
    <property type="term" value="F:Hsp90 protein binding"/>
    <property type="evidence" value="ECO:0007669"/>
    <property type="project" value="TreeGrafter"/>
</dbReference>
<evidence type="ECO:0000256" key="3">
    <source>
        <dbReference type="SAM" id="MobiDB-lite"/>
    </source>
</evidence>
<feature type="compositionally biased region" description="Basic and acidic residues" evidence="3">
    <location>
        <begin position="83"/>
        <end position="92"/>
    </location>
</feature>
<feature type="compositionally biased region" description="Low complexity" evidence="3">
    <location>
        <begin position="923"/>
        <end position="940"/>
    </location>
</feature>
<dbReference type="PROSITE" id="PS51504">
    <property type="entry name" value="H15"/>
    <property type="match status" value="1"/>
</dbReference>
<feature type="region of interest" description="Disordered" evidence="3">
    <location>
        <begin position="1"/>
        <end position="25"/>
    </location>
</feature>
<evidence type="ECO:0000256" key="2">
    <source>
        <dbReference type="ARBA" id="ARBA00020833"/>
    </source>
</evidence>
<feature type="compositionally biased region" description="Polar residues" evidence="3">
    <location>
        <begin position="1506"/>
        <end position="1518"/>
    </location>
</feature>
<evidence type="ECO:0000313" key="6">
    <source>
        <dbReference type="Proteomes" id="UP000076761"/>
    </source>
</evidence>
<reference evidence="5 6" key="1">
    <citation type="journal article" date="2016" name="Mol. Biol. Evol.">
        <title>Comparative Genomics of Early-Diverging Mushroom-Forming Fungi Provides Insights into the Origins of Lignocellulose Decay Capabilities.</title>
        <authorList>
            <person name="Nagy L.G."/>
            <person name="Riley R."/>
            <person name="Tritt A."/>
            <person name="Adam C."/>
            <person name="Daum C."/>
            <person name="Floudas D."/>
            <person name="Sun H."/>
            <person name="Yadav J.S."/>
            <person name="Pangilinan J."/>
            <person name="Larsson K.H."/>
            <person name="Matsuura K."/>
            <person name="Barry K."/>
            <person name="Labutti K."/>
            <person name="Kuo R."/>
            <person name="Ohm R.A."/>
            <person name="Bhattacharya S.S."/>
            <person name="Shirouzu T."/>
            <person name="Yoshinaga Y."/>
            <person name="Martin F.M."/>
            <person name="Grigoriev I.V."/>
            <person name="Hibbett D.S."/>
        </authorList>
    </citation>
    <scope>NUCLEOTIDE SEQUENCE [LARGE SCALE GENOMIC DNA]</scope>
    <source>
        <strain evidence="5 6">HHB14362 ss-1</strain>
    </source>
</reference>
<feature type="domain" description="H15" evidence="4">
    <location>
        <begin position="94"/>
        <end position="169"/>
    </location>
</feature>
<dbReference type="InterPro" id="IPR036390">
    <property type="entry name" value="WH_DNA-bd_sf"/>
</dbReference>
<dbReference type="SMART" id="SM00526">
    <property type="entry name" value="H15"/>
    <property type="match status" value="1"/>
</dbReference>
<feature type="region of interest" description="Disordered" evidence="3">
    <location>
        <begin position="1429"/>
        <end position="1453"/>
    </location>
</feature>
<dbReference type="InParanoid" id="A0A165UPZ4"/>
<feature type="compositionally biased region" description="Low complexity" evidence="3">
    <location>
        <begin position="186"/>
        <end position="213"/>
    </location>
</feature>
<dbReference type="EMBL" id="KV425557">
    <property type="protein sequence ID" value="KZT28515.1"/>
    <property type="molecule type" value="Genomic_DNA"/>
</dbReference>
<feature type="region of interest" description="Disordered" evidence="3">
    <location>
        <begin position="1598"/>
        <end position="1617"/>
    </location>
</feature>
<dbReference type="GO" id="GO:0000786">
    <property type="term" value="C:nucleosome"/>
    <property type="evidence" value="ECO:0007669"/>
    <property type="project" value="InterPro"/>
</dbReference>
<dbReference type="GO" id="GO:0006334">
    <property type="term" value="P:nucleosome assembly"/>
    <property type="evidence" value="ECO:0007669"/>
    <property type="project" value="InterPro"/>
</dbReference>
<gene>
    <name evidence="5" type="ORF">NEOLEDRAFT_1167440</name>
</gene>
<dbReference type="Gene3D" id="1.25.40.720">
    <property type="entry name" value="Telomere length regulation protein 2, C-terminal domain"/>
    <property type="match status" value="1"/>
</dbReference>
<dbReference type="InterPro" id="IPR036388">
    <property type="entry name" value="WH-like_DNA-bd_sf"/>
</dbReference>
<dbReference type="Gene3D" id="1.10.10.10">
    <property type="entry name" value="Winged helix-like DNA-binding domain superfamily/Winged helix DNA-binding domain"/>
    <property type="match status" value="1"/>
</dbReference>
<feature type="region of interest" description="Disordered" evidence="3">
    <location>
        <begin position="1498"/>
        <end position="1566"/>
    </location>
</feature>
<dbReference type="InterPro" id="IPR005818">
    <property type="entry name" value="Histone_H1/H5_H15"/>
</dbReference>
<dbReference type="PANTHER" id="PTHR15830">
    <property type="entry name" value="TELOMERE LENGTH REGULATION PROTEIN TEL2 FAMILY MEMBER"/>
    <property type="match status" value="1"/>
</dbReference>
<proteinExistence type="inferred from homology"/>
<dbReference type="InterPro" id="IPR019337">
    <property type="entry name" value="Telomere_length_regulation_dom"/>
</dbReference>
<evidence type="ECO:0000313" key="5">
    <source>
        <dbReference type="EMBL" id="KZT28515.1"/>
    </source>
</evidence>
<dbReference type="Pfam" id="PF00538">
    <property type="entry name" value="Linker_histone"/>
    <property type="match status" value="1"/>
</dbReference>
<dbReference type="InterPro" id="IPR038528">
    <property type="entry name" value="TEL2_C_sf"/>
</dbReference>
<dbReference type="PANTHER" id="PTHR15830:SF10">
    <property type="entry name" value="TELOMERE LENGTH REGULATION PROTEIN TEL2 HOMOLOG"/>
    <property type="match status" value="1"/>
</dbReference>
<feature type="region of interest" description="Disordered" evidence="3">
    <location>
        <begin position="902"/>
        <end position="941"/>
    </location>
</feature>
<evidence type="ECO:0000259" key="4">
    <source>
        <dbReference type="PROSITE" id="PS51504"/>
    </source>
</evidence>
<feature type="region of interest" description="Disordered" evidence="3">
    <location>
        <begin position="159"/>
        <end position="338"/>
    </location>
</feature>
<evidence type="ECO:0000256" key="1">
    <source>
        <dbReference type="ARBA" id="ARBA00006133"/>
    </source>
</evidence>
<feature type="compositionally biased region" description="Basic residues" evidence="3">
    <location>
        <begin position="1430"/>
        <end position="1440"/>
    </location>
</feature>
<dbReference type="GO" id="GO:0042162">
    <property type="term" value="F:telomeric DNA binding"/>
    <property type="evidence" value="ECO:0007669"/>
    <property type="project" value="TreeGrafter"/>
</dbReference>
<feature type="compositionally biased region" description="Basic and acidic residues" evidence="3">
    <location>
        <begin position="1441"/>
        <end position="1452"/>
    </location>
</feature>
<feature type="compositionally biased region" description="Low complexity" evidence="3">
    <location>
        <begin position="317"/>
        <end position="338"/>
    </location>
</feature>
<dbReference type="CDD" id="cd00073">
    <property type="entry name" value="H15"/>
    <property type="match status" value="1"/>
</dbReference>
<dbReference type="Pfam" id="PF10193">
    <property type="entry name" value="Telomere_reg-2"/>
    <property type="match status" value="1"/>
</dbReference>
<feature type="compositionally biased region" description="Acidic residues" evidence="3">
    <location>
        <begin position="1521"/>
        <end position="1532"/>
    </location>
</feature>
<dbReference type="STRING" id="1314782.A0A165UPZ4"/>
<dbReference type="Proteomes" id="UP000076761">
    <property type="component" value="Unassembled WGS sequence"/>
</dbReference>
<dbReference type="InterPro" id="IPR051970">
    <property type="entry name" value="TEL2_Regulation"/>
</dbReference>
<protein>
    <recommendedName>
        <fullName evidence="2">Histone H1</fullName>
    </recommendedName>
</protein>
<accession>A0A165UPZ4</accession>
<dbReference type="GO" id="GO:0005829">
    <property type="term" value="C:cytosol"/>
    <property type="evidence" value="ECO:0007669"/>
    <property type="project" value="TreeGrafter"/>
</dbReference>
<keyword evidence="6" id="KW-1185">Reference proteome</keyword>
<name>A0A165UPZ4_9AGAM</name>
<comment type="similarity">
    <text evidence="1">Belongs to the TEL2 family.</text>
</comment>